<comment type="caution">
    <text evidence="1">The sequence shown here is derived from an EMBL/GenBank/DDBJ whole genome shotgun (WGS) entry which is preliminary data.</text>
</comment>
<evidence type="ECO:0000313" key="2">
    <source>
        <dbReference type="Proteomes" id="UP000269335"/>
    </source>
</evidence>
<protein>
    <submittedName>
        <fullName evidence="1">Uncharacterized protein</fullName>
    </submittedName>
</protein>
<dbReference type="Proteomes" id="UP000269335">
    <property type="component" value="Unassembled WGS sequence"/>
</dbReference>
<sequence length="47" mass="5655">MLFPIVSPKQRTDFSRVLMRACFLTSLKPLDQRFRRFDNNLARLAKR</sequence>
<proteinExistence type="predicted"/>
<gene>
    <name evidence="1" type="ORF">ALQ53_103842</name>
</gene>
<dbReference type="EMBL" id="RBPH01000155">
    <property type="protein sequence ID" value="RMN80406.1"/>
    <property type="molecule type" value="Genomic_DNA"/>
</dbReference>
<accession>A0AB37Q8B7</accession>
<reference evidence="1 2" key="1">
    <citation type="submission" date="2018-08" db="EMBL/GenBank/DDBJ databases">
        <title>Recombination of ecologically and evolutionarily significant loci maintains genetic cohesion in the Pseudomonas syringae species complex.</title>
        <authorList>
            <person name="Dillon M."/>
            <person name="Thakur S."/>
            <person name="Almeida R.N.D."/>
            <person name="Weir B.S."/>
            <person name="Guttman D.S."/>
        </authorList>
    </citation>
    <scope>NUCLEOTIDE SEQUENCE [LARGE SCALE GENOMIC DNA]</scope>
    <source>
        <strain evidence="1 2">ICMP 15201</strain>
    </source>
</reference>
<organism evidence="1 2">
    <name type="scientific">Pseudomonas cannabina</name>
    <dbReference type="NCBI Taxonomy" id="86840"/>
    <lineage>
        <taxon>Bacteria</taxon>
        <taxon>Pseudomonadati</taxon>
        <taxon>Pseudomonadota</taxon>
        <taxon>Gammaproteobacteria</taxon>
        <taxon>Pseudomonadales</taxon>
        <taxon>Pseudomonadaceae</taxon>
        <taxon>Pseudomonas</taxon>
    </lineage>
</organism>
<evidence type="ECO:0000313" key="1">
    <source>
        <dbReference type="EMBL" id="RMN80406.1"/>
    </source>
</evidence>
<dbReference type="AlphaFoldDB" id="A0AB37Q8B7"/>
<name>A0AB37Q8B7_PSECA</name>